<evidence type="ECO:0000313" key="2">
    <source>
        <dbReference type="WBParaSite" id="nRc.2.0.1.t37084-RA"/>
    </source>
</evidence>
<sequence length="96" mass="10308">MIRATDLECWYVSLFAQPPNILLPPIFLSPGSLGVALAAQPMPNFCGNTLVGIDTESIMAADIKSFQFAMPMPADSGVQLSAIPSTPVPQRNDVRF</sequence>
<dbReference type="WBParaSite" id="nRc.2.0.1.t37084-RA">
    <property type="protein sequence ID" value="nRc.2.0.1.t37084-RA"/>
    <property type="gene ID" value="nRc.2.0.1.g37084"/>
</dbReference>
<evidence type="ECO:0000313" key="1">
    <source>
        <dbReference type="Proteomes" id="UP000887565"/>
    </source>
</evidence>
<proteinExistence type="predicted"/>
<name>A0A915KGJ8_ROMCU</name>
<reference evidence="2" key="1">
    <citation type="submission" date="2022-11" db="UniProtKB">
        <authorList>
            <consortium name="WormBaseParasite"/>
        </authorList>
    </citation>
    <scope>IDENTIFICATION</scope>
</reference>
<accession>A0A915KGJ8</accession>
<protein>
    <submittedName>
        <fullName evidence="2">Uncharacterized protein</fullName>
    </submittedName>
</protein>
<dbReference type="Proteomes" id="UP000887565">
    <property type="component" value="Unplaced"/>
</dbReference>
<keyword evidence="1" id="KW-1185">Reference proteome</keyword>
<dbReference type="AlphaFoldDB" id="A0A915KGJ8"/>
<organism evidence="1 2">
    <name type="scientific">Romanomermis culicivorax</name>
    <name type="common">Nematode worm</name>
    <dbReference type="NCBI Taxonomy" id="13658"/>
    <lineage>
        <taxon>Eukaryota</taxon>
        <taxon>Metazoa</taxon>
        <taxon>Ecdysozoa</taxon>
        <taxon>Nematoda</taxon>
        <taxon>Enoplea</taxon>
        <taxon>Dorylaimia</taxon>
        <taxon>Mermithida</taxon>
        <taxon>Mermithoidea</taxon>
        <taxon>Mermithidae</taxon>
        <taxon>Romanomermis</taxon>
    </lineage>
</organism>